<sequence length="67" mass="7757">MVLHAIEIYNKNMTLDSSLINAKAVRGVIRKKNVSNYKFSKRKTCSRTRQKYLKKCSATDCFCEADH</sequence>
<name>A0ABX5QV17_9GAMM</name>
<evidence type="ECO:0000313" key="2">
    <source>
        <dbReference type="Proteomes" id="UP000288804"/>
    </source>
</evidence>
<dbReference type="Proteomes" id="UP000288804">
    <property type="component" value="Chromosome"/>
</dbReference>
<keyword evidence="2" id="KW-1185">Reference proteome</keyword>
<evidence type="ECO:0000313" key="1">
    <source>
        <dbReference type="EMBL" id="QAX77141.1"/>
    </source>
</evidence>
<dbReference type="EMBL" id="CP032487">
    <property type="protein sequence ID" value="QAX77141.1"/>
    <property type="molecule type" value="Genomic_DNA"/>
</dbReference>
<reference evidence="2" key="1">
    <citation type="submission" date="2018-09" db="EMBL/GenBank/DDBJ databases">
        <title>Yersinia hibernicus sp. nov.</title>
        <authorList>
            <person name="Nguyen S.V."/>
            <person name="Mundanda D.M."/>
            <person name="Anes J."/>
            <person name="Fanning S."/>
        </authorList>
    </citation>
    <scope>NUCLEOTIDE SEQUENCE [LARGE SCALE GENOMIC DNA]</scope>
    <source>
        <strain evidence="2">CFS1934</strain>
    </source>
</reference>
<proteinExistence type="predicted"/>
<organism evidence="1 2">
    <name type="scientific">Yersinia hibernica</name>
    <dbReference type="NCBI Taxonomy" id="2339259"/>
    <lineage>
        <taxon>Bacteria</taxon>
        <taxon>Pseudomonadati</taxon>
        <taxon>Pseudomonadota</taxon>
        <taxon>Gammaproteobacteria</taxon>
        <taxon>Enterobacterales</taxon>
        <taxon>Yersiniaceae</taxon>
        <taxon>Yersinia</taxon>
    </lineage>
</organism>
<gene>
    <name evidence="1" type="ORF">D5F51_00225</name>
</gene>
<protein>
    <submittedName>
        <fullName evidence="1">Uncharacterized protein</fullName>
    </submittedName>
</protein>
<accession>A0ABX5QV17</accession>